<dbReference type="SUPFAM" id="SSF57959">
    <property type="entry name" value="Leucine zipper domain"/>
    <property type="match status" value="1"/>
</dbReference>
<dbReference type="OrthoDB" id="295274at2759"/>
<feature type="compositionally biased region" description="Basic and acidic residues" evidence="5">
    <location>
        <begin position="85"/>
        <end position="101"/>
    </location>
</feature>
<evidence type="ECO:0000259" key="6">
    <source>
        <dbReference type="PROSITE" id="PS50217"/>
    </source>
</evidence>
<evidence type="ECO:0000313" key="7">
    <source>
        <dbReference type="EMBL" id="KAF4310462.1"/>
    </source>
</evidence>
<feature type="region of interest" description="Disordered" evidence="5">
    <location>
        <begin position="232"/>
        <end position="279"/>
    </location>
</feature>
<dbReference type="InterPro" id="IPR051027">
    <property type="entry name" value="bZIP_transcription_factors"/>
</dbReference>
<dbReference type="AlphaFoldDB" id="A0A8H4J273"/>
<dbReference type="InterPro" id="IPR046347">
    <property type="entry name" value="bZIP_sf"/>
</dbReference>
<protein>
    <submittedName>
        <fullName evidence="7">Basic-leucine zipper (BZIP) transcription factor</fullName>
    </submittedName>
</protein>
<dbReference type="InterPro" id="IPR004827">
    <property type="entry name" value="bZIP"/>
</dbReference>
<gene>
    <name evidence="7" type="ORF">GTA08_BOTSDO13984</name>
</gene>
<organism evidence="7 8">
    <name type="scientific">Botryosphaeria dothidea</name>
    <dbReference type="NCBI Taxonomy" id="55169"/>
    <lineage>
        <taxon>Eukaryota</taxon>
        <taxon>Fungi</taxon>
        <taxon>Dikarya</taxon>
        <taxon>Ascomycota</taxon>
        <taxon>Pezizomycotina</taxon>
        <taxon>Dothideomycetes</taxon>
        <taxon>Dothideomycetes incertae sedis</taxon>
        <taxon>Botryosphaeriales</taxon>
        <taxon>Botryosphaeriaceae</taxon>
        <taxon>Botryosphaeria</taxon>
    </lineage>
</organism>
<name>A0A8H4J273_9PEZI</name>
<dbReference type="Pfam" id="PF00170">
    <property type="entry name" value="bZIP_1"/>
    <property type="match status" value="1"/>
</dbReference>
<accession>A0A8H4J273</accession>
<dbReference type="PANTHER" id="PTHR19304">
    <property type="entry name" value="CYCLIC-AMP RESPONSE ELEMENT BINDING PROTEIN"/>
    <property type="match status" value="1"/>
</dbReference>
<evidence type="ECO:0000256" key="2">
    <source>
        <dbReference type="ARBA" id="ARBA00023015"/>
    </source>
</evidence>
<evidence type="ECO:0000313" key="8">
    <source>
        <dbReference type="Proteomes" id="UP000572817"/>
    </source>
</evidence>
<sequence length="279" mass="30704">MTEHDFAFDSRSGPGIGNVHFANSMALPSYLGDFLDDTVMTELLFAQQDYPGIDCSERQDTLDPDVLLRKSDRTKFSDDVPSIVAEDKSCGSNDLEMKEASPDDGQSSPKGANGPDSSNRSKKRTSSTRCHPKKRAGTGGGRKRREQDLEKNRVAANKCRQKKKMGMAKLDDRCRDLAARNGFLREEVNNLGSTVLDLKELAFQHAECGYALIEEYIRAEAHKTQAWTRSRGQEVLSMEESPLQNQRQSGTPPTFDFPNTDPGGARHEDSAVAAGSASV</sequence>
<keyword evidence="4" id="KW-0539">Nucleus</keyword>
<evidence type="ECO:0000256" key="3">
    <source>
        <dbReference type="ARBA" id="ARBA00023163"/>
    </source>
</evidence>
<evidence type="ECO:0000256" key="5">
    <source>
        <dbReference type="SAM" id="MobiDB-lite"/>
    </source>
</evidence>
<dbReference type="SMART" id="SM00338">
    <property type="entry name" value="BRLZ"/>
    <property type="match status" value="1"/>
</dbReference>
<dbReference type="PROSITE" id="PS50217">
    <property type="entry name" value="BZIP"/>
    <property type="match status" value="1"/>
</dbReference>
<evidence type="ECO:0000256" key="1">
    <source>
        <dbReference type="ARBA" id="ARBA00004123"/>
    </source>
</evidence>
<comment type="caution">
    <text evidence="7">The sequence shown here is derived from an EMBL/GenBank/DDBJ whole genome shotgun (WGS) entry which is preliminary data.</text>
</comment>
<evidence type="ECO:0000256" key="4">
    <source>
        <dbReference type="ARBA" id="ARBA00023242"/>
    </source>
</evidence>
<feature type="region of interest" description="Disordered" evidence="5">
    <location>
        <begin position="79"/>
        <end position="155"/>
    </location>
</feature>
<dbReference type="Proteomes" id="UP000572817">
    <property type="component" value="Unassembled WGS sequence"/>
</dbReference>
<dbReference type="GO" id="GO:0005634">
    <property type="term" value="C:nucleus"/>
    <property type="evidence" value="ECO:0007669"/>
    <property type="project" value="UniProtKB-SubCell"/>
</dbReference>
<dbReference type="GO" id="GO:0003700">
    <property type="term" value="F:DNA-binding transcription factor activity"/>
    <property type="evidence" value="ECO:0007669"/>
    <property type="project" value="InterPro"/>
</dbReference>
<feature type="compositionally biased region" description="Low complexity" evidence="5">
    <location>
        <begin position="251"/>
        <end position="262"/>
    </location>
</feature>
<dbReference type="EMBL" id="WWBZ02000015">
    <property type="protein sequence ID" value="KAF4310462.1"/>
    <property type="molecule type" value="Genomic_DNA"/>
</dbReference>
<keyword evidence="3" id="KW-0804">Transcription</keyword>
<proteinExistence type="predicted"/>
<feature type="compositionally biased region" description="Basic residues" evidence="5">
    <location>
        <begin position="120"/>
        <end position="144"/>
    </location>
</feature>
<reference evidence="7" key="1">
    <citation type="submission" date="2020-04" db="EMBL/GenBank/DDBJ databases">
        <title>Genome Assembly and Annotation of Botryosphaeria dothidea sdau 11-99, a Latent Pathogen of Apple Fruit Ring Rot in China.</title>
        <authorList>
            <person name="Yu C."/>
            <person name="Diao Y."/>
            <person name="Lu Q."/>
            <person name="Zhao J."/>
            <person name="Cui S."/>
            <person name="Peng C."/>
            <person name="He B."/>
            <person name="Liu H."/>
        </authorList>
    </citation>
    <scope>NUCLEOTIDE SEQUENCE [LARGE SCALE GENOMIC DNA]</scope>
    <source>
        <strain evidence="7">Sdau11-99</strain>
    </source>
</reference>
<keyword evidence="2" id="KW-0805">Transcription regulation</keyword>
<dbReference type="Gene3D" id="1.20.5.170">
    <property type="match status" value="1"/>
</dbReference>
<keyword evidence="8" id="KW-1185">Reference proteome</keyword>
<feature type="domain" description="BZIP" evidence="6">
    <location>
        <begin position="142"/>
        <end position="205"/>
    </location>
</feature>
<comment type="subcellular location">
    <subcellularLocation>
        <location evidence="1">Nucleus</location>
    </subcellularLocation>
</comment>
<dbReference type="CDD" id="cd14687">
    <property type="entry name" value="bZIP_ATF2"/>
    <property type="match status" value="1"/>
</dbReference>